<dbReference type="EMBL" id="LAZR01003332">
    <property type="protein sequence ID" value="KKN19467.1"/>
    <property type="molecule type" value="Genomic_DNA"/>
</dbReference>
<keyword evidence="1" id="KW-0812">Transmembrane</keyword>
<evidence type="ECO:0000256" key="1">
    <source>
        <dbReference type="SAM" id="Phobius"/>
    </source>
</evidence>
<sequence length="123" mass="14450">MPSNKPRIILVNHGLANNYGKYIEINRDLLEDPELYKFILSHELEHSKESASFLDVIHDLNLKNIKMILKMFKFVLKKPKTWIDFLPIQITKGKIIYDKSMISLYIIFFSLLGLFILLLSKIL</sequence>
<reference evidence="2" key="1">
    <citation type="journal article" date="2015" name="Nature">
        <title>Complex archaea that bridge the gap between prokaryotes and eukaryotes.</title>
        <authorList>
            <person name="Spang A."/>
            <person name="Saw J.H."/>
            <person name="Jorgensen S.L."/>
            <person name="Zaremba-Niedzwiedzka K."/>
            <person name="Martijn J."/>
            <person name="Lind A.E."/>
            <person name="van Eijk R."/>
            <person name="Schleper C."/>
            <person name="Guy L."/>
            <person name="Ettema T.J."/>
        </authorList>
    </citation>
    <scope>NUCLEOTIDE SEQUENCE</scope>
</reference>
<keyword evidence="1" id="KW-1133">Transmembrane helix</keyword>
<comment type="caution">
    <text evidence="2">The sequence shown here is derived from an EMBL/GenBank/DDBJ whole genome shotgun (WGS) entry which is preliminary data.</text>
</comment>
<evidence type="ECO:0000313" key="2">
    <source>
        <dbReference type="EMBL" id="KKN19467.1"/>
    </source>
</evidence>
<keyword evidence="1" id="KW-0472">Membrane</keyword>
<dbReference type="AlphaFoldDB" id="A0A0F9P4Y1"/>
<gene>
    <name evidence="2" type="ORF">LCGC14_0945390</name>
</gene>
<protein>
    <submittedName>
        <fullName evidence="2">Uncharacterized protein</fullName>
    </submittedName>
</protein>
<name>A0A0F9P4Y1_9ZZZZ</name>
<proteinExistence type="predicted"/>
<accession>A0A0F9P4Y1</accession>
<feature type="transmembrane region" description="Helical" evidence="1">
    <location>
        <begin position="102"/>
        <end position="120"/>
    </location>
</feature>
<organism evidence="2">
    <name type="scientific">marine sediment metagenome</name>
    <dbReference type="NCBI Taxonomy" id="412755"/>
    <lineage>
        <taxon>unclassified sequences</taxon>
        <taxon>metagenomes</taxon>
        <taxon>ecological metagenomes</taxon>
    </lineage>
</organism>